<sequence>MIEQKAALSALNTNSSNQLMKFRELEMNHSKQLLRLGKNHNSTTAEIIIAITVYPSSGGKVSSTIMKFDDIQYSVDITNLSAYKTTGKFTCEHEGLYMISASVMSHTPGADYYISLNGNYISQTDIDHSSNDGELKDRIGAVTLTRKLNLNDQVWLGTIAYLWLLKFS</sequence>
<dbReference type="InterPro" id="IPR001073">
    <property type="entry name" value="C1q_dom"/>
</dbReference>
<proteinExistence type="predicted"/>
<evidence type="ECO:0000313" key="2">
    <source>
        <dbReference type="EMBL" id="CAC5389214.1"/>
    </source>
</evidence>
<keyword evidence="3" id="KW-1185">Reference proteome</keyword>
<feature type="domain" description="C1q" evidence="1">
    <location>
        <begin position="64"/>
        <end position="157"/>
    </location>
</feature>
<dbReference type="Proteomes" id="UP000507470">
    <property type="component" value="Unassembled WGS sequence"/>
</dbReference>
<organism evidence="2 3">
    <name type="scientific">Mytilus coruscus</name>
    <name type="common">Sea mussel</name>
    <dbReference type="NCBI Taxonomy" id="42192"/>
    <lineage>
        <taxon>Eukaryota</taxon>
        <taxon>Metazoa</taxon>
        <taxon>Spiralia</taxon>
        <taxon>Lophotrochozoa</taxon>
        <taxon>Mollusca</taxon>
        <taxon>Bivalvia</taxon>
        <taxon>Autobranchia</taxon>
        <taxon>Pteriomorphia</taxon>
        <taxon>Mytilida</taxon>
        <taxon>Mytiloidea</taxon>
        <taxon>Mytilidae</taxon>
        <taxon>Mytilinae</taxon>
        <taxon>Mytilus</taxon>
    </lineage>
</organism>
<protein>
    <recommendedName>
        <fullName evidence="1">C1q domain-containing protein</fullName>
    </recommendedName>
</protein>
<evidence type="ECO:0000313" key="3">
    <source>
        <dbReference type="Proteomes" id="UP000507470"/>
    </source>
</evidence>
<dbReference type="AlphaFoldDB" id="A0A6J8C261"/>
<dbReference type="Pfam" id="PF00386">
    <property type="entry name" value="C1q"/>
    <property type="match status" value="1"/>
</dbReference>
<dbReference type="InterPro" id="IPR008983">
    <property type="entry name" value="Tumour_necrosis_fac-like_dom"/>
</dbReference>
<gene>
    <name evidence="2" type="ORF">MCOR_24409</name>
</gene>
<reference evidence="2 3" key="1">
    <citation type="submission" date="2020-06" db="EMBL/GenBank/DDBJ databases">
        <authorList>
            <person name="Li R."/>
            <person name="Bekaert M."/>
        </authorList>
    </citation>
    <scope>NUCLEOTIDE SEQUENCE [LARGE SCALE GENOMIC DNA]</scope>
    <source>
        <strain evidence="3">wild</strain>
    </source>
</reference>
<name>A0A6J8C261_MYTCO</name>
<dbReference type="Gene3D" id="2.60.120.40">
    <property type="match status" value="1"/>
</dbReference>
<accession>A0A6J8C261</accession>
<dbReference type="EMBL" id="CACVKT020004324">
    <property type="protein sequence ID" value="CAC5389214.1"/>
    <property type="molecule type" value="Genomic_DNA"/>
</dbReference>
<evidence type="ECO:0000259" key="1">
    <source>
        <dbReference type="Pfam" id="PF00386"/>
    </source>
</evidence>
<dbReference type="SUPFAM" id="SSF49842">
    <property type="entry name" value="TNF-like"/>
    <property type="match status" value="1"/>
</dbReference>